<reference evidence="1 2" key="1">
    <citation type="submission" date="2017-02" db="EMBL/GenBank/DDBJ databases">
        <title>Chromobacterium haemolyticum H5244.</title>
        <authorList>
            <person name="Gulvik C.A."/>
        </authorList>
    </citation>
    <scope>NUCLEOTIDE SEQUENCE [LARGE SCALE GENOMIC DNA]</scope>
    <source>
        <strain evidence="1 2">H5244</strain>
    </source>
</reference>
<dbReference type="RefSeq" id="WP_081557007.1">
    <property type="nucleotide sequence ID" value="NZ_MUKV01000050.1"/>
</dbReference>
<organism evidence="1 2">
    <name type="scientific">Chromobacterium haemolyticum</name>
    <dbReference type="NCBI Taxonomy" id="394935"/>
    <lineage>
        <taxon>Bacteria</taxon>
        <taxon>Pseudomonadati</taxon>
        <taxon>Pseudomonadota</taxon>
        <taxon>Betaproteobacteria</taxon>
        <taxon>Neisseriales</taxon>
        <taxon>Chromobacteriaceae</taxon>
        <taxon>Chromobacterium</taxon>
    </lineage>
</organism>
<accession>A0A1W0CBM9</accession>
<proteinExistence type="predicted"/>
<name>A0A1W0CBM9_9NEIS</name>
<dbReference type="InterPro" id="IPR028958">
    <property type="entry name" value="Imm42"/>
</dbReference>
<dbReference type="Proteomes" id="UP000192721">
    <property type="component" value="Unassembled WGS sequence"/>
</dbReference>
<dbReference type="EMBL" id="MUKV01000050">
    <property type="protein sequence ID" value="OQS32126.1"/>
    <property type="molecule type" value="Genomic_DNA"/>
</dbReference>
<evidence type="ECO:0000313" key="1">
    <source>
        <dbReference type="EMBL" id="OQS32126.1"/>
    </source>
</evidence>
<gene>
    <name evidence="1" type="ORF">B0T45_22180</name>
</gene>
<sequence length="182" mass="20498">MIFGDPYKFAVLIQCIPEWCDDACKNGVFHFCIDGKFFPDVIGTSTIFVDAYSLIDDLSPLIEFQENKGLFELDVEAAFRELLAMISPDFNGGHESDFFEQNLQYKISTENIEEHGFIAFAVGYNSSVRVMCAKCYELKNDEKGQGQWGVIDCLNITEAVVDKAELVSMMASVKEYVVKILP</sequence>
<dbReference type="AlphaFoldDB" id="A0A1W0CBM9"/>
<protein>
    <submittedName>
        <fullName evidence="1">Uncharacterized protein</fullName>
    </submittedName>
</protein>
<evidence type="ECO:0000313" key="2">
    <source>
        <dbReference type="Proteomes" id="UP000192721"/>
    </source>
</evidence>
<dbReference type="Pfam" id="PF15593">
    <property type="entry name" value="Imm42"/>
    <property type="match status" value="1"/>
</dbReference>
<comment type="caution">
    <text evidence="1">The sequence shown here is derived from an EMBL/GenBank/DDBJ whole genome shotgun (WGS) entry which is preliminary data.</text>
</comment>